<comment type="caution">
    <text evidence="2">The sequence shown here is derived from an EMBL/GenBank/DDBJ whole genome shotgun (WGS) entry which is preliminary data.</text>
</comment>
<evidence type="ECO:0000313" key="3">
    <source>
        <dbReference type="Proteomes" id="UP000756860"/>
    </source>
</evidence>
<accession>A0ABS5SA34</accession>
<evidence type="ECO:0008006" key="4">
    <source>
        <dbReference type="Google" id="ProtNLM"/>
    </source>
</evidence>
<dbReference type="RefSeq" id="WP_214174194.1">
    <property type="nucleotide sequence ID" value="NZ_JAHCVK010000001.1"/>
</dbReference>
<dbReference type="Proteomes" id="UP000756860">
    <property type="component" value="Unassembled WGS sequence"/>
</dbReference>
<dbReference type="EMBL" id="JAHCVK010000001">
    <property type="protein sequence ID" value="MBT0652240.1"/>
    <property type="molecule type" value="Genomic_DNA"/>
</dbReference>
<feature type="chain" id="PRO_5046622077" description="SH3 domain-containing protein" evidence="1">
    <location>
        <begin position="24"/>
        <end position="207"/>
    </location>
</feature>
<reference evidence="2 3" key="1">
    <citation type="submission" date="2021-05" db="EMBL/GenBank/DDBJ databases">
        <title>The draft genome of Geobacter luticola JCM 17780.</title>
        <authorList>
            <person name="Xu Z."/>
            <person name="Masuda Y."/>
            <person name="Itoh H."/>
            <person name="Senoo K."/>
        </authorList>
    </citation>
    <scope>NUCLEOTIDE SEQUENCE [LARGE SCALE GENOMIC DNA]</scope>
    <source>
        <strain evidence="2 3">JCM 17780</strain>
    </source>
</reference>
<sequence length="207" mass="22929">MPTRLFLAVLLSLSLLVPPVGHAAAKPRPFAGIGILLIRPASPTDTVAPGTITLYREPGVGRLAELPPAKLPTLSQVLKAAPGETAVAVQGKRGAWLRIAYDEAGREGWVQLQRHWQYDDWDTFLKGRVVRLFAGMKKNLYSLRKEPATTSPEVQTLSASRNLRVIQVQEDWALAMIDLAAAGWIRWRDGDGRFLVVIDETFDPQKR</sequence>
<gene>
    <name evidence="2" type="ORF">KI810_04175</name>
</gene>
<proteinExistence type="predicted"/>
<keyword evidence="1" id="KW-0732">Signal</keyword>
<evidence type="ECO:0000256" key="1">
    <source>
        <dbReference type="SAM" id="SignalP"/>
    </source>
</evidence>
<feature type="signal peptide" evidence="1">
    <location>
        <begin position="1"/>
        <end position="23"/>
    </location>
</feature>
<organism evidence="2 3">
    <name type="scientific">Geomobilimonas luticola</name>
    <dbReference type="NCBI Taxonomy" id="1114878"/>
    <lineage>
        <taxon>Bacteria</taxon>
        <taxon>Pseudomonadati</taxon>
        <taxon>Thermodesulfobacteriota</taxon>
        <taxon>Desulfuromonadia</taxon>
        <taxon>Geobacterales</taxon>
        <taxon>Geobacteraceae</taxon>
        <taxon>Geomobilimonas</taxon>
    </lineage>
</organism>
<keyword evidence="3" id="KW-1185">Reference proteome</keyword>
<protein>
    <recommendedName>
        <fullName evidence="4">SH3 domain-containing protein</fullName>
    </recommendedName>
</protein>
<name>A0ABS5SA34_9BACT</name>
<evidence type="ECO:0000313" key="2">
    <source>
        <dbReference type="EMBL" id="MBT0652240.1"/>
    </source>
</evidence>